<dbReference type="PANTHER" id="PTHR10668:SF105">
    <property type="entry name" value="DEHYDROGENASE-RELATED"/>
    <property type="match status" value="1"/>
</dbReference>
<evidence type="ECO:0000313" key="1">
    <source>
        <dbReference type="EMBL" id="MDF8266377.1"/>
    </source>
</evidence>
<dbReference type="PANTHER" id="PTHR10668">
    <property type="entry name" value="PHYTOENE DEHYDROGENASE"/>
    <property type="match status" value="1"/>
</dbReference>
<dbReference type="RefSeq" id="WP_277193574.1">
    <property type="nucleotide sequence ID" value="NZ_JAROAV010000055.1"/>
</dbReference>
<sequence length="498" mass="52749">MPDDGRSSTTADVAVVGAGPNGLAAAVTLARAGLRVDVLERNAWAGGGASTREITVPGYRHDLASAVHPMALASSFFREFRLDERIDLLVPELSFGHPLPDGRVGLGWRDLDRTADGLGADGPAYRRLLAPLLRHLDAINAFTTASLLGVPRHPWAALLYGVRALEQGTPAWNIRFRDEVAPALITGTAGHVIGRHPRLSIAGGGLALTINAHGQGWPVPRGGSQAITDALVDDLTAHDGRVLLGQEVTSPDDLAGYGTVLLDVSVRTFDGIYGERLPQRYRTALRGFRHGNGASKVDFALSGPVPWTSAELRQAPTIHLGGTRAQIAASERSVAHGRFPANPYVLVTQPSVIDPTRAPEGGAVLWAYSHVPYGSPVDMTEAITAAVERYAPGFRDLIVASTATPASRLDTVSPNFAGGDFATGAVTMRQMVRRPVLSPRPWRTPLEGVYLASSATTPGPSVHGLAGWYAARLALSDRFGLDAPDLAPRRPVDRGARA</sequence>
<reference evidence="1 2" key="1">
    <citation type="submission" date="2023-03" db="EMBL/GenBank/DDBJ databases">
        <title>YIM 133296 draft genome.</title>
        <authorList>
            <person name="Xiong L."/>
        </authorList>
    </citation>
    <scope>NUCLEOTIDE SEQUENCE [LARGE SCALE GENOMIC DNA]</scope>
    <source>
        <strain evidence="1 2">YIM 133296</strain>
    </source>
</reference>
<dbReference type="Gene3D" id="3.50.50.60">
    <property type="entry name" value="FAD/NAD(P)-binding domain"/>
    <property type="match status" value="1"/>
</dbReference>
<dbReference type="Pfam" id="PF13450">
    <property type="entry name" value="NAD_binding_8"/>
    <property type="match status" value="1"/>
</dbReference>
<dbReference type="InterPro" id="IPR036188">
    <property type="entry name" value="FAD/NAD-bd_sf"/>
</dbReference>
<comment type="caution">
    <text evidence="1">The sequence shown here is derived from an EMBL/GenBank/DDBJ whole genome shotgun (WGS) entry which is preliminary data.</text>
</comment>
<name>A0ABT6CBU3_9MICO</name>
<gene>
    <name evidence="1" type="ORF">P4R38_19175</name>
</gene>
<keyword evidence="2" id="KW-1185">Reference proteome</keyword>
<organism evidence="1 2">
    <name type="scientific">Luteipulveratus flavus</name>
    <dbReference type="NCBI Taxonomy" id="3031728"/>
    <lineage>
        <taxon>Bacteria</taxon>
        <taxon>Bacillati</taxon>
        <taxon>Actinomycetota</taxon>
        <taxon>Actinomycetes</taxon>
        <taxon>Micrococcales</taxon>
        <taxon>Dermacoccaceae</taxon>
        <taxon>Luteipulveratus</taxon>
    </lineage>
</organism>
<dbReference type="EMBL" id="JAROAV010000055">
    <property type="protein sequence ID" value="MDF8266377.1"/>
    <property type="molecule type" value="Genomic_DNA"/>
</dbReference>
<dbReference type="Proteomes" id="UP001528912">
    <property type="component" value="Unassembled WGS sequence"/>
</dbReference>
<protein>
    <submittedName>
        <fullName evidence="1">NAD(P)/FAD-dependent oxidoreductase</fullName>
    </submittedName>
</protein>
<dbReference type="SUPFAM" id="SSF51905">
    <property type="entry name" value="FAD/NAD(P)-binding domain"/>
    <property type="match status" value="1"/>
</dbReference>
<dbReference type="PRINTS" id="PR00419">
    <property type="entry name" value="ADXRDTASE"/>
</dbReference>
<accession>A0ABT6CBU3</accession>
<evidence type="ECO:0000313" key="2">
    <source>
        <dbReference type="Proteomes" id="UP001528912"/>
    </source>
</evidence>
<proteinExistence type="predicted"/>